<gene>
    <name evidence="3" type="ORF">CTHT_0045870</name>
</gene>
<accession>G0S9H1</accession>
<evidence type="ECO:0008006" key="5">
    <source>
        <dbReference type="Google" id="ProtNLM"/>
    </source>
</evidence>
<evidence type="ECO:0000256" key="2">
    <source>
        <dbReference type="SAM" id="SignalP"/>
    </source>
</evidence>
<dbReference type="RefSeq" id="XP_006694967.1">
    <property type="nucleotide sequence ID" value="XM_006694904.1"/>
</dbReference>
<keyword evidence="2" id="KW-0732">Signal</keyword>
<sequence length="236" mass="25491">MHLPFLVVIAALVVGCVAADDNITCSEVVKAFNSLEDYYRSLWDTANSIDTDAEITADEGAYPYIYKSLEDILGLSAELTQRLYKLQPETFVNEEGKDVYDAHRNCSVSEKDFLAVLSAKGPKVVQKTPALSERTVEALRPLVDSNENLGAATIYSLQSNLQESAVVNVWGVDLKIVDAIAAYQIGNCTAAAVKEEPKEPEEGEQGAEGEQAQDVEEGEEVGGADAVDGVEEELAE</sequence>
<proteinExistence type="predicted"/>
<organism evidence="4">
    <name type="scientific">Chaetomium thermophilum (strain DSM 1495 / CBS 144.50 / IMI 039719)</name>
    <name type="common">Thermochaetoides thermophila</name>
    <dbReference type="NCBI Taxonomy" id="759272"/>
    <lineage>
        <taxon>Eukaryota</taxon>
        <taxon>Fungi</taxon>
        <taxon>Dikarya</taxon>
        <taxon>Ascomycota</taxon>
        <taxon>Pezizomycotina</taxon>
        <taxon>Sordariomycetes</taxon>
        <taxon>Sordariomycetidae</taxon>
        <taxon>Sordariales</taxon>
        <taxon>Chaetomiaceae</taxon>
        <taxon>Thermochaetoides</taxon>
    </lineage>
</organism>
<evidence type="ECO:0000313" key="4">
    <source>
        <dbReference type="Proteomes" id="UP000008066"/>
    </source>
</evidence>
<feature type="chain" id="PRO_5003408925" description="Cell wall protein" evidence="2">
    <location>
        <begin position="20"/>
        <end position="236"/>
    </location>
</feature>
<dbReference type="Proteomes" id="UP000008066">
    <property type="component" value="Unassembled WGS sequence"/>
</dbReference>
<dbReference type="GeneID" id="18258625"/>
<dbReference type="AlphaFoldDB" id="G0S9H1"/>
<feature type="region of interest" description="Disordered" evidence="1">
    <location>
        <begin position="193"/>
        <end position="236"/>
    </location>
</feature>
<keyword evidence="4" id="KW-1185">Reference proteome</keyword>
<dbReference type="EMBL" id="GL988043">
    <property type="protein sequence ID" value="EGS20082.1"/>
    <property type="molecule type" value="Genomic_DNA"/>
</dbReference>
<feature type="compositionally biased region" description="Acidic residues" evidence="1">
    <location>
        <begin position="198"/>
        <end position="236"/>
    </location>
</feature>
<dbReference type="KEGG" id="cthr:CTHT_0045870"/>
<evidence type="ECO:0000313" key="3">
    <source>
        <dbReference type="EMBL" id="EGS20082.1"/>
    </source>
</evidence>
<protein>
    <recommendedName>
        <fullName evidence="5">Cell wall protein</fullName>
    </recommendedName>
</protein>
<dbReference type="HOGENOM" id="CLU_1175281_0_0_1"/>
<name>G0S9H1_CHATD</name>
<evidence type="ECO:0000256" key="1">
    <source>
        <dbReference type="SAM" id="MobiDB-lite"/>
    </source>
</evidence>
<feature type="signal peptide" evidence="2">
    <location>
        <begin position="1"/>
        <end position="19"/>
    </location>
</feature>
<reference evidence="3 4" key="1">
    <citation type="journal article" date="2011" name="Cell">
        <title>Insight into structure and assembly of the nuclear pore complex by utilizing the genome of a eukaryotic thermophile.</title>
        <authorList>
            <person name="Amlacher S."/>
            <person name="Sarges P."/>
            <person name="Flemming D."/>
            <person name="van Noort V."/>
            <person name="Kunze R."/>
            <person name="Devos D.P."/>
            <person name="Arumugam M."/>
            <person name="Bork P."/>
            <person name="Hurt E."/>
        </authorList>
    </citation>
    <scope>NUCLEOTIDE SEQUENCE [LARGE SCALE GENOMIC DNA]</scope>
    <source>
        <strain evidence="4">DSM 1495 / CBS 144.50 / IMI 039719</strain>
    </source>
</reference>